<name>A0A915BSR1_PARUN</name>
<evidence type="ECO:0000259" key="1">
    <source>
        <dbReference type="PROSITE" id="PS51233"/>
    </source>
</evidence>
<evidence type="ECO:0000313" key="2">
    <source>
        <dbReference type="Proteomes" id="UP000887569"/>
    </source>
</evidence>
<protein>
    <submittedName>
        <fullName evidence="3">PPIase cyclophilin-type domain-containing protein</fullName>
    </submittedName>
</protein>
<dbReference type="InterPro" id="IPR050733">
    <property type="entry name" value="Vitellogenin/Apolipophorin"/>
</dbReference>
<dbReference type="InterPro" id="IPR001846">
    <property type="entry name" value="VWF_type-D"/>
</dbReference>
<dbReference type="PANTHER" id="PTHR23345">
    <property type="entry name" value="VITELLOGENIN-RELATED"/>
    <property type="match status" value="1"/>
</dbReference>
<organism evidence="2 3">
    <name type="scientific">Parascaris univalens</name>
    <name type="common">Nematode worm</name>
    <dbReference type="NCBI Taxonomy" id="6257"/>
    <lineage>
        <taxon>Eukaryota</taxon>
        <taxon>Metazoa</taxon>
        <taxon>Ecdysozoa</taxon>
        <taxon>Nematoda</taxon>
        <taxon>Chromadorea</taxon>
        <taxon>Rhabditida</taxon>
        <taxon>Spirurina</taxon>
        <taxon>Ascaridomorpha</taxon>
        <taxon>Ascaridoidea</taxon>
        <taxon>Ascarididae</taxon>
        <taxon>Parascaris</taxon>
    </lineage>
</organism>
<evidence type="ECO:0000313" key="3">
    <source>
        <dbReference type="WBParaSite" id="PgR057_g055_t01"/>
    </source>
</evidence>
<dbReference type="PROSITE" id="PS51233">
    <property type="entry name" value="VWFD"/>
    <property type="match status" value="1"/>
</dbReference>
<dbReference type="Pfam" id="PF00094">
    <property type="entry name" value="VWD"/>
    <property type="match status" value="1"/>
</dbReference>
<dbReference type="AlphaFoldDB" id="A0A915BSR1"/>
<keyword evidence="2" id="KW-1185">Reference proteome</keyword>
<feature type="domain" description="VWFD" evidence="1">
    <location>
        <begin position="74"/>
        <end position="243"/>
    </location>
</feature>
<accession>A0A915BSR1</accession>
<dbReference type="GO" id="GO:0005319">
    <property type="term" value="F:lipid transporter activity"/>
    <property type="evidence" value="ECO:0007669"/>
    <property type="project" value="TreeGrafter"/>
</dbReference>
<dbReference type="PANTHER" id="PTHR23345:SF15">
    <property type="entry name" value="VITELLOGENIN 1-RELATED"/>
    <property type="match status" value="1"/>
</dbReference>
<reference evidence="3" key="1">
    <citation type="submission" date="2022-11" db="UniProtKB">
        <authorList>
            <consortium name="WormBaseParasite"/>
        </authorList>
    </citation>
    <scope>IDENTIFICATION</scope>
</reference>
<proteinExistence type="predicted"/>
<sequence length="296" mass="34337">AQNVEKKIFVRLTVDRYTHQFVTQAIETPRENVEIRDILLPMRVSPLMLNVHRPSYPIRSLQQFVRKAVQAERAKCVVTSFGVNTFDDVAIELLITTCYSVLAEDCRSTEPKFAVLMKKVTKGSEEKKMKIIDEEPIIGLQHVIDEVEVTVDGHVERDEEKLERIGVNKGNEVVFVELEYVTIRFDGEMASVKMSPFFKNGQCDICGHYDGEGEDELRKADDELIDDLEKYHRSYFADDSECKIEEELVGNKTNYRIRFDGHQDLFEESQELRKPIMRTDVIEYSHELCFSKKPVF</sequence>
<dbReference type="WBParaSite" id="PgR057_g055_t01">
    <property type="protein sequence ID" value="PgR057_g055_t01"/>
    <property type="gene ID" value="PgR057_g055"/>
</dbReference>
<dbReference type="Proteomes" id="UP000887569">
    <property type="component" value="Unplaced"/>
</dbReference>
<dbReference type="SMART" id="SM00216">
    <property type="entry name" value="VWD"/>
    <property type="match status" value="1"/>
</dbReference>